<dbReference type="EMBL" id="ASJR01000001">
    <property type="protein sequence ID" value="ERP39365.1"/>
    <property type="molecule type" value="Genomic_DNA"/>
</dbReference>
<dbReference type="STRING" id="1313304.CALK_0165"/>
<sequence>MHGKITYEELLLSAVTHRKKVQREKRIERLFRSFSQQRQIKEMYREGTS</sequence>
<comment type="caution">
    <text evidence="1">The sequence shown here is derived from an EMBL/GenBank/DDBJ whole genome shotgun (WGS) entry which is preliminary data.</text>
</comment>
<dbReference type="AlphaFoldDB" id="U7D8U6"/>
<organism evidence="1 2">
    <name type="scientific">Chitinivibrio alkaliphilus ACht1</name>
    <dbReference type="NCBI Taxonomy" id="1313304"/>
    <lineage>
        <taxon>Bacteria</taxon>
        <taxon>Pseudomonadati</taxon>
        <taxon>Fibrobacterota</taxon>
        <taxon>Chitinivibrionia</taxon>
        <taxon>Chitinivibrionales</taxon>
        <taxon>Chitinivibrionaceae</taxon>
        <taxon>Chitinivibrio</taxon>
    </lineage>
</organism>
<reference evidence="1 2" key="1">
    <citation type="journal article" date="2013" name="Environ. Microbiol.">
        <title>Genome analysis of Chitinivibrio alkaliphilus gen. nov., sp. nov., a novel extremely haloalkaliphilic anaerobic chitinolytic bacterium from the candidate phylum Termite Group 3.</title>
        <authorList>
            <person name="Sorokin D.Y."/>
            <person name="Gumerov V.M."/>
            <person name="Rakitin A.L."/>
            <person name="Beletsky A.V."/>
            <person name="Damste J.S."/>
            <person name="Muyzer G."/>
            <person name="Mardanov A.V."/>
            <person name="Ravin N.V."/>
        </authorList>
    </citation>
    <scope>NUCLEOTIDE SEQUENCE [LARGE SCALE GENOMIC DNA]</scope>
    <source>
        <strain evidence="1 2">ACht1</strain>
    </source>
</reference>
<gene>
    <name evidence="1" type="ORF">CALK_0165</name>
</gene>
<dbReference type="Proteomes" id="UP000017148">
    <property type="component" value="Unassembled WGS sequence"/>
</dbReference>
<accession>U7D8U6</accession>
<evidence type="ECO:0000313" key="1">
    <source>
        <dbReference type="EMBL" id="ERP39365.1"/>
    </source>
</evidence>
<evidence type="ECO:0000313" key="2">
    <source>
        <dbReference type="Proteomes" id="UP000017148"/>
    </source>
</evidence>
<keyword evidence="2" id="KW-1185">Reference proteome</keyword>
<name>U7D8U6_9BACT</name>
<dbReference type="RefSeq" id="WP_022635725.1">
    <property type="nucleotide sequence ID" value="NZ_ASJR01000001.1"/>
</dbReference>
<proteinExistence type="predicted"/>
<protein>
    <submittedName>
        <fullName evidence="1">Uncharacterized protein</fullName>
    </submittedName>
</protein>